<reference evidence="1 2" key="1">
    <citation type="journal article" date="2023" name="Science">
        <title>Complex scaffold remodeling in plant triterpene biosynthesis.</title>
        <authorList>
            <person name="De La Pena R."/>
            <person name="Hodgson H."/>
            <person name="Liu J.C."/>
            <person name="Stephenson M.J."/>
            <person name="Martin A.C."/>
            <person name="Owen C."/>
            <person name="Harkess A."/>
            <person name="Leebens-Mack J."/>
            <person name="Jimenez L.E."/>
            <person name="Osbourn A."/>
            <person name="Sattely E.S."/>
        </authorList>
    </citation>
    <scope>NUCLEOTIDE SEQUENCE [LARGE SCALE GENOMIC DNA]</scope>
    <source>
        <strain evidence="2">cv. JPN11</strain>
        <tissue evidence="1">Leaf</tissue>
    </source>
</reference>
<dbReference type="EMBL" id="CM051404">
    <property type="protein sequence ID" value="KAJ4706521.1"/>
    <property type="molecule type" value="Genomic_DNA"/>
</dbReference>
<proteinExistence type="predicted"/>
<sequence>MENKEGSSSFSTGNSAQERGLQYVPDCYVVPSSHRPSLAPEALVPIIDLSRFREGEEQRSTVIKELANACSRVGFFQIVNHGICQSILDQALSAAFDFFHLPTGDKMKFMSNDVHKPVRYGTSIKDGVDKIQFWRVFLKHYAHPLDAWIDSWPDHPPKYRENMGKYCNEVRKLALELTGAITESLGLSKKYLGNKMDEGMQVMAVNCYPPCPEPGLALGLPPHSDYSCLTIVLQNTPGLEILGTEDGAWRTVPEIHGALQVHIGDHFEVMSNARYKSVVHRATLNSEKTRISLASLHSLGMDEKMEVAKELVDEQHPKGYNESSFKDFLNFLSRNDISERNSFINTLKIKK</sequence>
<comment type="caution">
    <text evidence="1">The sequence shown here is derived from an EMBL/GenBank/DDBJ whole genome shotgun (WGS) entry which is preliminary data.</text>
</comment>
<keyword evidence="1" id="KW-0560">Oxidoreductase</keyword>
<accession>A0ACC1X4Z2</accession>
<keyword evidence="1" id="KW-0223">Dioxygenase</keyword>
<evidence type="ECO:0000313" key="1">
    <source>
        <dbReference type="EMBL" id="KAJ4706521.1"/>
    </source>
</evidence>
<organism evidence="1 2">
    <name type="scientific">Melia azedarach</name>
    <name type="common">Chinaberry tree</name>
    <dbReference type="NCBI Taxonomy" id="155640"/>
    <lineage>
        <taxon>Eukaryota</taxon>
        <taxon>Viridiplantae</taxon>
        <taxon>Streptophyta</taxon>
        <taxon>Embryophyta</taxon>
        <taxon>Tracheophyta</taxon>
        <taxon>Spermatophyta</taxon>
        <taxon>Magnoliopsida</taxon>
        <taxon>eudicotyledons</taxon>
        <taxon>Gunneridae</taxon>
        <taxon>Pentapetalae</taxon>
        <taxon>rosids</taxon>
        <taxon>malvids</taxon>
        <taxon>Sapindales</taxon>
        <taxon>Meliaceae</taxon>
        <taxon>Melia</taxon>
    </lineage>
</organism>
<keyword evidence="2" id="KW-1185">Reference proteome</keyword>
<gene>
    <name evidence="1" type="ORF">OWV82_020157</name>
</gene>
<name>A0ACC1X4Z2_MELAZ</name>
<dbReference type="Proteomes" id="UP001164539">
    <property type="component" value="Chromosome 11"/>
</dbReference>
<protein>
    <submittedName>
        <fullName evidence="1">Oxoglutarate/iron-dependent dioxygenase</fullName>
    </submittedName>
</protein>
<evidence type="ECO:0000313" key="2">
    <source>
        <dbReference type="Proteomes" id="UP001164539"/>
    </source>
</evidence>